<reference evidence="6" key="1">
    <citation type="submission" date="2022-03" db="EMBL/GenBank/DDBJ databases">
        <title>A functionally conserved STORR gene fusion in Papaver species that diverged 16.8 million years ago.</title>
        <authorList>
            <person name="Catania T."/>
        </authorList>
    </citation>
    <scope>NUCLEOTIDE SEQUENCE</scope>
    <source>
        <strain evidence="6">S-191538</strain>
    </source>
</reference>
<comment type="caution">
    <text evidence="6">The sequence shown here is derived from an EMBL/GenBank/DDBJ whole genome shotgun (WGS) entry which is preliminary data.</text>
</comment>
<dbReference type="EMBL" id="JAJJMA010178915">
    <property type="protein sequence ID" value="MCL7037428.1"/>
    <property type="molecule type" value="Genomic_DNA"/>
</dbReference>
<dbReference type="PANTHER" id="PTHR45821">
    <property type="entry name" value="SNF2 DOMAIN-CONTAINING PROTEIN CLASSY 2-RELATED"/>
    <property type="match status" value="1"/>
</dbReference>
<keyword evidence="2" id="KW-0547">Nucleotide-binding</keyword>
<accession>A0AA41VC73</accession>
<dbReference type="GO" id="GO:0005634">
    <property type="term" value="C:nucleus"/>
    <property type="evidence" value="ECO:0007669"/>
    <property type="project" value="UniProtKB-SubCell"/>
</dbReference>
<dbReference type="SUPFAM" id="SSF52540">
    <property type="entry name" value="P-loop containing nucleoside triphosphate hydrolases"/>
    <property type="match status" value="1"/>
</dbReference>
<evidence type="ECO:0000256" key="1">
    <source>
        <dbReference type="ARBA" id="ARBA00004123"/>
    </source>
</evidence>
<evidence type="ECO:0000256" key="3">
    <source>
        <dbReference type="ARBA" id="ARBA00022806"/>
    </source>
</evidence>
<evidence type="ECO:0000313" key="6">
    <source>
        <dbReference type="EMBL" id="MCL7037428.1"/>
    </source>
</evidence>
<organism evidence="6 7">
    <name type="scientific">Papaver nudicaule</name>
    <name type="common">Iceland poppy</name>
    <dbReference type="NCBI Taxonomy" id="74823"/>
    <lineage>
        <taxon>Eukaryota</taxon>
        <taxon>Viridiplantae</taxon>
        <taxon>Streptophyta</taxon>
        <taxon>Embryophyta</taxon>
        <taxon>Tracheophyta</taxon>
        <taxon>Spermatophyta</taxon>
        <taxon>Magnoliopsida</taxon>
        <taxon>Ranunculales</taxon>
        <taxon>Papaveraceae</taxon>
        <taxon>Papaveroideae</taxon>
        <taxon>Papaver</taxon>
    </lineage>
</organism>
<dbReference type="Proteomes" id="UP001177140">
    <property type="component" value="Unassembled WGS sequence"/>
</dbReference>
<proteinExistence type="predicted"/>
<dbReference type="PANTHER" id="PTHR45821:SF5">
    <property type="entry name" value="SNF2 DOMAIN-CONTAINING PROTEIN CLASSY 4"/>
    <property type="match status" value="1"/>
</dbReference>
<evidence type="ECO:0000256" key="5">
    <source>
        <dbReference type="ARBA" id="ARBA00023242"/>
    </source>
</evidence>
<evidence type="ECO:0000313" key="7">
    <source>
        <dbReference type="Proteomes" id="UP001177140"/>
    </source>
</evidence>
<dbReference type="GO" id="GO:0080188">
    <property type="term" value="P:gene silencing by siRNA-directed DNA methylation"/>
    <property type="evidence" value="ECO:0007669"/>
    <property type="project" value="InterPro"/>
</dbReference>
<name>A0AA41VC73_PAPNU</name>
<sequence>MRKIILEKLGLVILDGDRRITSWRRIVKAFSLCKGNIMLAVSYQIFEKFAAEELGEDKVEIPSYSAEMRKIILEKPGLVILDEGHMPRNKNSKIYKCLKKFKLNGA</sequence>
<evidence type="ECO:0000256" key="4">
    <source>
        <dbReference type="ARBA" id="ARBA00022840"/>
    </source>
</evidence>
<dbReference type="Gene3D" id="3.40.50.10810">
    <property type="entry name" value="Tandem AAA-ATPase domain"/>
    <property type="match status" value="1"/>
</dbReference>
<dbReference type="GO" id="GO:0005524">
    <property type="term" value="F:ATP binding"/>
    <property type="evidence" value="ECO:0007669"/>
    <property type="project" value="UniProtKB-KW"/>
</dbReference>
<dbReference type="AlphaFoldDB" id="A0AA41VC73"/>
<protein>
    <submittedName>
        <fullName evidence="6">Uncharacterized protein</fullName>
    </submittedName>
</protein>
<comment type="subcellular location">
    <subcellularLocation>
        <location evidence="1">Nucleus</location>
    </subcellularLocation>
</comment>
<dbReference type="InterPro" id="IPR044567">
    <property type="entry name" value="CLSY/DRD1"/>
</dbReference>
<keyword evidence="4" id="KW-0067">ATP-binding</keyword>
<evidence type="ECO:0000256" key="2">
    <source>
        <dbReference type="ARBA" id="ARBA00022741"/>
    </source>
</evidence>
<dbReference type="InterPro" id="IPR038718">
    <property type="entry name" value="SNF2-like_sf"/>
</dbReference>
<keyword evidence="3" id="KW-0347">Helicase</keyword>
<gene>
    <name evidence="6" type="ORF">MKW94_020358</name>
</gene>
<keyword evidence="3" id="KW-0378">Hydrolase</keyword>
<dbReference type="InterPro" id="IPR027417">
    <property type="entry name" value="P-loop_NTPase"/>
</dbReference>
<dbReference type="GO" id="GO:0004386">
    <property type="term" value="F:helicase activity"/>
    <property type="evidence" value="ECO:0007669"/>
    <property type="project" value="UniProtKB-KW"/>
</dbReference>
<keyword evidence="5" id="KW-0539">Nucleus</keyword>
<keyword evidence="7" id="KW-1185">Reference proteome</keyword>